<keyword evidence="2" id="KW-1185">Reference proteome</keyword>
<accession>A0A3N6QEJ1</accession>
<comment type="caution">
    <text evidence="1">The sequence shown here is derived from an EMBL/GenBank/DDBJ whole genome shotgun (WGS) entry which is preliminary data.</text>
</comment>
<protein>
    <recommendedName>
        <fullName evidence="3">DUF4399 domain-containing protein</fullName>
    </recommendedName>
</protein>
<sequence length="157" mass="17455">MKQLLKLTSIILIVTAGLGIAKTVHSSGNNLIADESHGGMGHSHKKIEIPADKPVPEVDLVAYKDTMKGWNLELKLTNFKFAPETVNQSSNPNEGHAHLYINDKKITRIYSNWYYLGNLDPGSNKITVTLNTNKHEDLVSNSKMIMDTEIIEVTAQK</sequence>
<proteinExistence type="predicted"/>
<organism evidence="1 2">
    <name type="scientific">Okeania hirsuta</name>
    <dbReference type="NCBI Taxonomy" id="1458930"/>
    <lineage>
        <taxon>Bacteria</taxon>
        <taxon>Bacillati</taxon>
        <taxon>Cyanobacteriota</taxon>
        <taxon>Cyanophyceae</taxon>
        <taxon>Oscillatoriophycideae</taxon>
        <taxon>Oscillatoriales</taxon>
        <taxon>Microcoleaceae</taxon>
        <taxon>Okeania</taxon>
    </lineage>
</organism>
<reference evidence="1 2" key="1">
    <citation type="journal article" date="2018" name="ACS Chem. Biol.">
        <title>Ketoreductase domain dysfunction expands chemodiversity: malyngamide biosynthesis in the cyanobacterium Okeania hirsuta.</title>
        <authorList>
            <person name="Moss N.A."/>
            <person name="Leao T."/>
            <person name="Rankin M."/>
            <person name="McCullough T.M."/>
            <person name="Qu P."/>
            <person name="Korobeynikov A."/>
            <person name="Smith J.L."/>
            <person name="Gerwick L."/>
            <person name="Gerwick W.H."/>
        </authorList>
    </citation>
    <scope>NUCLEOTIDE SEQUENCE [LARGE SCALE GENOMIC DNA]</scope>
    <source>
        <strain evidence="1 2">PAB10Feb10-1</strain>
    </source>
</reference>
<dbReference type="AlphaFoldDB" id="A0A3N6QEJ1"/>
<name>A0A3N6QEJ1_9CYAN</name>
<dbReference type="Proteomes" id="UP000269154">
    <property type="component" value="Unassembled WGS sequence"/>
</dbReference>
<evidence type="ECO:0000313" key="1">
    <source>
        <dbReference type="EMBL" id="RQH35249.1"/>
    </source>
</evidence>
<evidence type="ECO:0008006" key="3">
    <source>
        <dbReference type="Google" id="ProtNLM"/>
    </source>
</evidence>
<dbReference type="RefSeq" id="WP_124147747.1">
    <property type="nucleotide sequence ID" value="NZ_CAWOKI010000309.1"/>
</dbReference>
<dbReference type="OrthoDB" id="6385276at2"/>
<dbReference type="EMBL" id="RCBY01000128">
    <property type="protein sequence ID" value="RQH35249.1"/>
    <property type="molecule type" value="Genomic_DNA"/>
</dbReference>
<gene>
    <name evidence="1" type="ORF">D5R40_20225</name>
</gene>
<evidence type="ECO:0000313" key="2">
    <source>
        <dbReference type="Proteomes" id="UP000269154"/>
    </source>
</evidence>